<organism evidence="2 3">
    <name type="scientific">Gigaspora margarita</name>
    <dbReference type="NCBI Taxonomy" id="4874"/>
    <lineage>
        <taxon>Eukaryota</taxon>
        <taxon>Fungi</taxon>
        <taxon>Fungi incertae sedis</taxon>
        <taxon>Mucoromycota</taxon>
        <taxon>Glomeromycotina</taxon>
        <taxon>Glomeromycetes</taxon>
        <taxon>Diversisporales</taxon>
        <taxon>Gigasporaceae</taxon>
        <taxon>Gigaspora</taxon>
    </lineage>
</organism>
<evidence type="ECO:0000259" key="1">
    <source>
        <dbReference type="Pfam" id="PF10551"/>
    </source>
</evidence>
<proteinExistence type="predicted"/>
<evidence type="ECO:0000313" key="2">
    <source>
        <dbReference type="EMBL" id="CAG8682592.1"/>
    </source>
</evidence>
<keyword evidence="3" id="KW-1185">Reference proteome</keyword>
<dbReference type="EMBL" id="CAJVQB010006364">
    <property type="protein sequence ID" value="CAG8682592.1"/>
    <property type="molecule type" value="Genomic_DNA"/>
</dbReference>
<feature type="non-terminal residue" evidence="2">
    <location>
        <position position="63"/>
    </location>
</feature>
<protein>
    <submittedName>
        <fullName evidence="2">42149_t:CDS:1</fullName>
    </submittedName>
</protein>
<sequence length="63" mass="6905">MALGLLLIVDNNNRSHIVGQTLINDETCENFEWVFCSLVQATTVFPSVIITNNNLAINAAIKS</sequence>
<dbReference type="Proteomes" id="UP000789901">
    <property type="component" value="Unassembled WGS sequence"/>
</dbReference>
<gene>
    <name evidence="2" type="ORF">GMARGA_LOCUS11052</name>
</gene>
<reference evidence="2 3" key="1">
    <citation type="submission" date="2021-06" db="EMBL/GenBank/DDBJ databases">
        <authorList>
            <person name="Kallberg Y."/>
            <person name="Tangrot J."/>
            <person name="Rosling A."/>
        </authorList>
    </citation>
    <scope>NUCLEOTIDE SEQUENCE [LARGE SCALE GENOMIC DNA]</scope>
    <source>
        <strain evidence="2 3">120-4 pot B 10/14</strain>
    </source>
</reference>
<accession>A0ABN7UWC7</accession>
<dbReference type="InterPro" id="IPR018289">
    <property type="entry name" value="MULE_transposase_dom"/>
</dbReference>
<name>A0ABN7UWC7_GIGMA</name>
<dbReference type="Pfam" id="PF10551">
    <property type="entry name" value="MULE"/>
    <property type="match status" value="1"/>
</dbReference>
<feature type="domain" description="MULE transposase" evidence="1">
    <location>
        <begin position="3"/>
        <end position="62"/>
    </location>
</feature>
<evidence type="ECO:0000313" key="3">
    <source>
        <dbReference type="Proteomes" id="UP000789901"/>
    </source>
</evidence>
<comment type="caution">
    <text evidence="2">The sequence shown here is derived from an EMBL/GenBank/DDBJ whole genome shotgun (WGS) entry which is preliminary data.</text>
</comment>